<dbReference type="OrthoDB" id="30930at2157"/>
<dbReference type="CDD" id="cd05795">
    <property type="entry name" value="Ribosomal_P0_L10e"/>
    <property type="match status" value="1"/>
</dbReference>
<dbReference type="InterPro" id="IPR043141">
    <property type="entry name" value="Ribosomal_uL10-like_sf"/>
</dbReference>
<comment type="function">
    <text evidence="6">Forms part of the ribosomal stalk, playing a central role in the interaction of the ribosome with GTP-bound translation factors.</text>
</comment>
<dbReference type="HAMAP" id="MF_00280">
    <property type="entry name" value="Ribosomal_uL10_arch"/>
    <property type="match status" value="1"/>
</dbReference>
<dbReference type="PANTHER" id="PTHR45699">
    <property type="entry name" value="60S ACIDIC RIBOSOMAL PROTEIN P0"/>
    <property type="match status" value="1"/>
</dbReference>
<sequence length="343" mass="37240">MASEVRHHSIHIPQWKKDEIEDIKRLIGAYSSIGVVGVHGIPSSQLQLMRKNLRGMANVKMSRNNLIFHALDQSPDQVKQISKYVEDQTALLFTNENPFKLYKILEKGRTAAPIKPGGIAPKDIVVQKGPTSFPPGPIVGELQGSGIPAGIEGGKVVIRETKTVARKGDVVDAKLASILSRLEIHPVDLGLDLRAVYENGTIYESKMLLIDETQYIGNITRAVQKAFNLSINTAYPAKATISTLLAKAASESRNLAINAEIIMPDIMDVLLAKANAQMLTIAKIASQKDTNAIGEKLKEKLAASPKEEKKPEAAAAPKEVKEEKKKEEPKESDIASGLGSLFG</sequence>
<gene>
    <name evidence="9" type="primary">rpl</name>
    <name evidence="6" type="synonym">rpl10</name>
    <name evidence="6" type="synonym">rplP0</name>
    <name evidence="9" type="ORF">MNV_980017</name>
</gene>
<dbReference type="Proteomes" id="UP000218615">
    <property type="component" value="Unassembled WGS sequence"/>
</dbReference>
<dbReference type="InterPro" id="IPR022909">
    <property type="entry name" value="Ribosomal_uL10_arc"/>
</dbReference>
<dbReference type="GO" id="GO:0000027">
    <property type="term" value="P:ribosomal large subunit assembly"/>
    <property type="evidence" value="ECO:0007669"/>
    <property type="project" value="TreeGrafter"/>
</dbReference>
<dbReference type="RefSeq" id="WP_096207411.1">
    <property type="nucleotide sequence ID" value="NZ_FZMP01000249.1"/>
</dbReference>
<dbReference type="InterPro" id="IPR050323">
    <property type="entry name" value="Ribosomal_protein_uL10"/>
</dbReference>
<evidence type="ECO:0000256" key="1">
    <source>
        <dbReference type="ARBA" id="ARBA00008889"/>
    </source>
</evidence>
<dbReference type="InterPro" id="IPR040637">
    <property type="entry name" value="Ribosomal_uL10-like_insert"/>
</dbReference>
<accession>A0A284VUE4</accession>
<evidence type="ECO:0000256" key="3">
    <source>
        <dbReference type="ARBA" id="ARBA00022884"/>
    </source>
</evidence>
<evidence type="ECO:0000313" key="10">
    <source>
        <dbReference type="Proteomes" id="UP000218615"/>
    </source>
</evidence>
<protein>
    <recommendedName>
        <fullName evidence="6">Large ribosomal subunit protein uL10</fullName>
    </recommendedName>
    <alternativeName>
        <fullName evidence="6">Acidic ribosomal protein P0 homolog</fullName>
    </alternativeName>
</protein>
<dbReference type="GO" id="GO:0003735">
    <property type="term" value="F:structural constituent of ribosome"/>
    <property type="evidence" value="ECO:0007669"/>
    <property type="project" value="TreeGrafter"/>
</dbReference>
<evidence type="ECO:0000256" key="2">
    <source>
        <dbReference type="ARBA" id="ARBA00022730"/>
    </source>
</evidence>
<evidence type="ECO:0000256" key="6">
    <source>
        <dbReference type="HAMAP-Rule" id="MF_00280"/>
    </source>
</evidence>
<dbReference type="GO" id="GO:0070180">
    <property type="term" value="F:large ribosomal subunit rRNA binding"/>
    <property type="evidence" value="ECO:0007669"/>
    <property type="project" value="UniProtKB-UniRule"/>
</dbReference>
<dbReference type="GO" id="GO:0002181">
    <property type="term" value="P:cytoplasmic translation"/>
    <property type="evidence" value="ECO:0007669"/>
    <property type="project" value="TreeGrafter"/>
</dbReference>
<comment type="subunit">
    <text evidence="6">Part of the 50S ribosomal subunit. Forms part of the ribosomal stalk which helps the ribosome interact with GTP-bound translation factors. Forms a heptameric L10(L12)2(L12)2(L12)2 complex, where L10 forms an elongated spine to which the L12 dimers bind in a sequential fashion.</text>
</comment>
<dbReference type="GO" id="GO:0022625">
    <property type="term" value="C:cytosolic large ribosomal subunit"/>
    <property type="evidence" value="ECO:0007669"/>
    <property type="project" value="TreeGrafter"/>
</dbReference>
<feature type="compositionally biased region" description="Basic and acidic residues" evidence="7">
    <location>
        <begin position="302"/>
        <end position="333"/>
    </location>
</feature>
<dbReference type="Gene3D" id="6.10.140.760">
    <property type="match status" value="1"/>
</dbReference>
<dbReference type="Gene3D" id="3.90.105.20">
    <property type="match status" value="1"/>
</dbReference>
<feature type="region of interest" description="Disordered" evidence="7">
    <location>
        <begin position="302"/>
        <end position="343"/>
    </location>
</feature>
<keyword evidence="4 6" id="KW-0689">Ribosomal protein</keyword>
<dbReference type="InterPro" id="IPR001790">
    <property type="entry name" value="Ribosomal_uL10"/>
</dbReference>
<dbReference type="SUPFAM" id="SSF160369">
    <property type="entry name" value="Ribosomal protein L10-like"/>
    <property type="match status" value="1"/>
</dbReference>
<dbReference type="EMBL" id="FZMP01000249">
    <property type="protein sequence ID" value="SNQ62915.1"/>
    <property type="molecule type" value="Genomic_DNA"/>
</dbReference>
<organism evidence="9 10">
    <name type="scientific">Candidatus Methanoperedens nitratireducens</name>
    <dbReference type="NCBI Taxonomy" id="1392998"/>
    <lineage>
        <taxon>Archaea</taxon>
        <taxon>Methanobacteriati</taxon>
        <taxon>Methanobacteriota</taxon>
        <taxon>Stenosarchaea group</taxon>
        <taxon>Methanomicrobia</taxon>
        <taxon>Methanosarcinales</taxon>
        <taxon>ANME-2 cluster</taxon>
        <taxon>Candidatus Methanoperedentaceae</taxon>
        <taxon>Candidatus Methanoperedens</taxon>
    </lineage>
</organism>
<dbReference type="Pfam" id="PF17777">
    <property type="entry name" value="RL10P_insert"/>
    <property type="match status" value="1"/>
</dbReference>
<dbReference type="Pfam" id="PF00466">
    <property type="entry name" value="Ribosomal_L10"/>
    <property type="match status" value="1"/>
</dbReference>
<comment type="similarity">
    <text evidence="1 6">Belongs to the universal ribosomal protein uL10 family.</text>
</comment>
<dbReference type="AlphaFoldDB" id="A0A284VUE4"/>
<proteinExistence type="inferred from homology"/>
<dbReference type="InterPro" id="IPR043164">
    <property type="entry name" value="Ribosomal_uL10-like_insert_sf"/>
</dbReference>
<name>A0A284VUE4_9EURY</name>
<keyword evidence="10" id="KW-1185">Reference proteome</keyword>
<evidence type="ECO:0000313" key="9">
    <source>
        <dbReference type="EMBL" id="SNQ62915.1"/>
    </source>
</evidence>
<feature type="domain" description="Large ribosomal subunit protein uL10-like insertion" evidence="8">
    <location>
        <begin position="115"/>
        <end position="184"/>
    </location>
</feature>
<evidence type="ECO:0000259" key="8">
    <source>
        <dbReference type="Pfam" id="PF17777"/>
    </source>
</evidence>
<keyword evidence="5 6" id="KW-0687">Ribonucleoprotein</keyword>
<evidence type="ECO:0000256" key="4">
    <source>
        <dbReference type="ARBA" id="ARBA00022980"/>
    </source>
</evidence>
<dbReference type="NCBIfam" id="NF003098">
    <property type="entry name" value="PRK04019.1-5"/>
    <property type="match status" value="1"/>
</dbReference>
<reference evidence="10" key="1">
    <citation type="submission" date="2017-06" db="EMBL/GenBank/DDBJ databases">
        <authorList>
            <person name="Cremers G."/>
        </authorList>
    </citation>
    <scope>NUCLEOTIDE SEQUENCE [LARGE SCALE GENOMIC DNA]</scope>
</reference>
<keyword evidence="2 6" id="KW-0699">rRNA-binding</keyword>
<evidence type="ECO:0000256" key="5">
    <source>
        <dbReference type="ARBA" id="ARBA00023274"/>
    </source>
</evidence>
<evidence type="ECO:0000256" key="7">
    <source>
        <dbReference type="SAM" id="MobiDB-lite"/>
    </source>
</evidence>
<dbReference type="PANTHER" id="PTHR45699:SF3">
    <property type="entry name" value="LARGE RIBOSOMAL SUBUNIT PROTEIN UL10"/>
    <property type="match status" value="1"/>
</dbReference>
<keyword evidence="3 6" id="KW-0694">RNA-binding</keyword>
<dbReference type="Gene3D" id="3.30.70.1730">
    <property type="match status" value="1"/>
</dbReference>